<evidence type="ECO:0000313" key="5">
    <source>
        <dbReference type="EMBL" id="CAD5227194.1"/>
    </source>
</evidence>
<dbReference type="SUPFAM" id="SSF56436">
    <property type="entry name" value="C-type lectin-like"/>
    <property type="match status" value="1"/>
</dbReference>
<dbReference type="PANTHER" id="PTHR45710">
    <property type="entry name" value="C-TYPE LECTIN DOMAIN-CONTAINING PROTEIN 180"/>
    <property type="match status" value="1"/>
</dbReference>
<dbReference type="InterPro" id="IPR050828">
    <property type="entry name" value="C-type_lectin/matrix_domain"/>
</dbReference>
<feature type="region of interest" description="Disordered" evidence="2">
    <location>
        <begin position="401"/>
        <end position="486"/>
    </location>
</feature>
<evidence type="ECO:0000313" key="6">
    <source>
        <dbReference type="EMBL" id="CAG9117195.1"/>
    </source>
</evidence>
<feature type="region of interest" description="Disordered" evidence="2">
    <location>
        <begin position="505"/>
        <end position="529"/>
    </location>
</feature>
<keyword evidence="1" id="KW-0175">Coiled coil</keyword>
<reference evidence="6" key="2">
    <citation type="submission" date="2020-08" db="EMBL/GenBank/DDBJ databases">
        <authorList>
            <person name="Kikuchi T."/>
        </authorList>
    </citation>
    <scope>NUCLEOTIDE SEQUENCE</scope>
    <source>
        <strain evidence="5">Ka4C1</strain>
    </source>
</reference>
<dbReference type="EMBL" id="CAJFDI010000004">
    <property type="protein sequence ID" value="CAD5227194.1"/>
    <property type="molecule type" value="Genomic_DNA"/>
</dbReference>
<evidence type="ECO:0000259" key="4">
    <source>
        <dbReference type="PROSITE" id="PS50041"/>
    </source>
</evidence>
<proteinExistence type="predicted"/>
<dbReference type="AlphaFoldDB" id="A0A1I7S4K3"/>
<sequence>MLRSTALAVFVLGCFCLSNAITQESLEDEDSQQTRRGYKFHNPVPATPHSPWLSGPNEKKYSFHIGQQSWVAAREICLTNNADLATISSEEELEWILSHYKPQLRHSKDRQIQVGLYAEIEEDEPMREWKWVTGEAVNSSILSWASGEPFDHANGKERCGLLNINSKTLDDVDCELGGSPLRFYRFICERTFNQHLKHEELNNPMWKKLEDILVFFGISDRTKAKNSNSTDSNESLKATPLEDEDYDEKKDLKKVNATEIKKESKVERAPVKPDEKPLKDDKIVEDKDKKLQTHSQAFAAKTIETAPTRDDSDLLVITNLEPLRDAGKFDGVTESSIRTTRPDPLAHLADTLEQAVESDAPGDDDAKMKNLERIINAVQKMVGDDDKDKVGWETVRARIHSEKRPKFGPTIESENENSNSERSNSNSERSDDPTYKSDNGNSKSENPNSKTENSHFPSENRNSKSVDPSDSSEVHHISHHDSHRHPHFSFPDIFDEILGPMLPRPFRPRPFDRPEHRDTRKWQHPDKSHLQNREMSEINRQYGQKTVESTTLIPKTGEIEGSGQDIEIPIEVFTKAKAEVSTTRPNLSNIEPHWVVRKTFYAQPHQKRKIKVTEPHRNPDRETLPESFEFDRDEPEPQEQTTKTPAEKIQFVESKQKTEIEQNAVEATEPVNPTEQFQIALSLDEDFKQAQKEQQAHPGVNSGDLLIIPKSSEEIVGCGAKNLKKESTVSTTPSPAQIEERNLHINAFLNNLRDLLNRSDSTVLSNLFEANYTDSAENLADKLERASQLARTTQSVPPSPEELERLRKNIENDVLKSIEELGETEDREFKSMEVAEKDLEAIGSGLEPPAEKLISLTPVALTAHQQIIVEKKTESPEEANVSGYTPKTTVELAKEKKTKKFFVLSSAEAAENAAETEGFLAKNEEEKPVEIEASTKQTATSIIPESEEDSAEAIEGSGQAPVGTRRTEVKEQGKQHKKPRQSLFPDLDFSLLNNKKLAEEAAESSKKQKAQADEAYKALAKLDQNSLAARIAASEAQRKKAEQKTDEIKDPIQVKKIQVQPALMKNKKPEDVAKQLEKMFFDWSNGAFGVLNG</sequence>
<evidence type="ECO:0000313" key="8">
    <source>
        <dbReference type="Proteomes" id="UP000659654"/>
    </source>
</evidence>
<feature type="coiled-coil region" evidence="1">
    <location>
        <begin position="995"/>
        <end position="1044"/>
    </location>
</feature>
<dbReference type="CDD" id="cd00037">
    <property type="entry name" value="CLECT"/>
    <property type="match status" value="1"/>
</dbReference>
<reference evidence="9" key="1">
    <citation type="submission" date="2016-11" db="UniProtKB">
        <authorList>
            <consortium name="WormBaseParasite"/>
        </authorList>
    </citation>
    <scope>IDENTIFICATION</scope>
</reference>
<keyword evidence="8" id="KW-1185">Reference proteome</keyword>
<dbReference type="Proteomes" id="UP000582659">
    <property type="component" value="Unassembled WGS sequence"/>
</dbReference>
<dbReference type="Proteomes" id="UP000095284">
    <property type="component" value="Unplaced"/>
</dbReference>
<dbReference type="Gene3D" id="3.10.100.10">
    <property type="entry name" value="Mannose-Binding Protein A, subunit A"/>
    <property type="match status" value="1"/>
</dbReference>
<feature type="compositionally biased region" description="Polar residues" evidence="2">
    <location>
        <begin position="934"/>
        <end position="943"/>
    </location>
</feature>
<dbReference type="eggNOG" id="KOG1215">
    <property type="taxonomic scope" value="Eukaryota"/>
</dbReference>
<feature type="region of interest" description="Disordered" evidence="2">
    <location>
        <begin position="921"/>
        <end position="985"/>
    </location>
</feature>
<dbReference type="PANTHER" id="PTHR45710:SF38">
    <property type="entry name" value="C-TYPE LECTIN DOMAIN-CONTAINING PROTEIN 180"/>
    <property type="match status" value="1"/>
</dbReference>
<dbReference type="SMART" id="SM00034">
    <property type="entry name" value="CLECT"/>
    <property type="match status" value="1"/>
</dbReference>
<feature type="compositionally biased region" description="Polar residues" evidence="2">
    <location>
        <begin position="225"/>
        <end position="236"/>
    </location>
</feature>
<feature type="compositionally biased region" description="Polar residues" evidence="2">
    <location>
        <begin position="436"/>
        <end position="468"/>
    </location>
</feature>
<dbReference type="EMBL" id="CAJFCV020000004">
    <property type="protein sequence ID" value="CAG9117195.1"/>
    <property type="molecule type" value="Genomic_DNA"/>
</dbReference>
<dbReference type="InterPro" id="IPR016186">
    <property type="entry name" value="C-type_lectin-like/link_sf"/>
</dbReference>
<feature type="compositionally biased region" description="Low complexity" evidence="2">
    <location>
        <begin position="416"/>
        <end position="427"/>
    </location>
</feature>
<evidence type="ECO:0000313" key="9">
    <source>
        <dbReference type="WBParaSite" id="BXY_0793600.1"/>
    </source>
</evidence>
<keyword evidence="3" id="KW-0732">Signal</keyword>
<feature type="compositionally biased region" description="Basic and acidic residues" evidence="2">
    <location>
        <begin position="965"/>
        <end position="974"/>
    </location>
</feature>
<dbReference type="PROSITE" id="PS50041">
    <property type="entry name" value="C_TYPE_LECTIN_2"/>
    <property type="match status" value="1"/>
</dbReference>
<dbReference type="Pfam" id="PF00059">
    <property type="entry name" value="Lectin_C"/>
    <property type="match status" value="1"/>
</dbReference>
<feature type="chain" id="PRO_5035359748" evidence="3">
    <location>
        <begin position="21"/>
        <end position="1093"/>
    </location>
</feature>
<protein>
    <submittedName>
        <fullName evidence="5">(pine wood nematode) hypothetical protein</fullName>
    </submittedName>
    <submittedName>
        <fullName evidence="9">C-type lectin domain-containing protein</fullName>
    </submittedName>
</protein>
<dbReference type="SMR" id="A0A1I7S4K3"/>
<dbReference type="OrthoDB" id="6337382at2759"/>
<feature type="signal peptide" evidence="3">
    <location>
        <begin position="1"/>
        <end position="20"/>
    </location>
</feature>
<evidence type="ECO:0000256" key="3">
    <source>
        <dbReference type="SAM" id="SignalP"/>
    </source>
</evidence>
<evidence type="ECO:0000256" key="1">
    <source>
        <dbReference type="SAM" id="Coils"/>
    </source>
</evidence>
<organism evidence="7 9">
    <name type="scientific">Bursaphelenchus xylophilus</name>
    <name type="common">Pinewood nematode worm</name>
    <name type="synonym">Aphelenchoides xylophilus</name>
    <dbReference type="NCBI Taxonomy" id="6326"/>
    <lineage>
        <taxon>Eukaryota</taxon>
        <taxon>Metazoa</taxon>
        <taxon>Ecdysozoa</taxon>
        <taxon>Nematoda</taxon>
        <taxon>Chromadorea</taxon>
        <taxon>Rhabditida</taxon>
        <taxon>Tylenchina</taxon>
        <taxon>Tylenchomorpha</taxon>
        <taxon>Aphelenchoidea</taxon>
        <taxon>Aphelenchoididae</taxon>
        <taxon>Bursaphelenchus</taxon>
    </lineage>
</organism>
<name>A0A1I7S4K3_BURXY</name>
<feature type="compositionally biased region" description="Basic and acidic residues" evidence="2">
    <location>
        <begin position="611"/>
        <end position="624"/>
    </location>
</feature>
<feature type="region of interest" description="Disordered" evidence="2">
    <location>
        <begin position="606"/>
        <end position="645"/>
    </location>
</feature>
<gene>
    <name evidence="5" type="ORF">BXYJ_LOCUS9739</name>
</gene>
<feature type="region of interest" description="Disordered" evidence="2">
    <location>
        <begin position="224"/>
        <end position="250"/>
    </location>
</feature>
<feature type="compositionally biased region" description="Basic and acidic residues" evidence="2">
    <location>
        <begin position="509"/>
        <end position="529"/>
    </location>
</feature>
<dbReference type="WBParaSite" id="BXY_0793600.1">
    <property type="protein sequence ID" value="BXY_0793600.1"/>
    <property type="gene ID" value="BXY_0793600"/>
</dbReference>
<feature type="domain" description="C-type lectin" evidence="4">
    <location>
        <begin position="61"/>
        <end position="175"/>
    </location>
</feature>
<evidence type="ECO:0000313" key="7">
    <source>
        <dbReference type="Proteomes" id="UP000095284"/>
    </source>
</evidence>
<dbReference type="InterPro" id="IPR001304">
    <property type="entry name" value="C-type_lectin-like"/>
</dbReference>
<evidence type="ECO:0000256" key="2">
    <source>
        <dbReference type="SAM" id="MobiDB-lite"/>
    </source>
</evidence>
<dbReference type="Proteomes" id="UP000659654">
    <property type="component" value="Unassembled WGS sequence"/>
</dbReference>
<dbReference type="InterPro" id="IPR016187">
    <property type="entry name" value="CTDL_fold"/>
</dbReference>
<accession>A0A1I7S4K3</accession>